<name>A0A1D7QLU5_9SPHI</name>
<proteinExistence type="predicted"/>
<dbReference type="EMBL" id="CP017141">
    <property type="protein sequence ID" value="AOM79644.1"/>
    <property type="molecule type" value="Genomic_DNA"/>
</dbReference>
<accession>A0A1D7QLU5</accession>
<dbReference type="SUPFAM" id="SSF52172">
    <property type="entry name" value="CheY-like"/>
    <property type="match status" value="1"/>
</dbReference>
<dbReference type="Gene3D" id="3.40.50.2300">
    <property type="match status" value="1"/>
</dbReference>
<dbReference type="PANTHER" id="PTHR43214:SF39">
    <property type="entry name" value="TRANSCRIPTIONAL REGULATORY PROTEIN DEGU"/>
    <property type="match status" value="1"/>
</dbReference>
<gene>
    <name evidence="4" type="ORF">BFS30_22285</name>
</gene>
<evidence type="ECO:0000256" key="1">
    <source>
        <dbReference type="ARBA" id="ARBA00023125"/>
    </source>
</evidence>
<evidence type="ECO:0000256" key="2">
    <source>
        <dbReference type="PROSITE-ProRule" id="PRU00169"/>
    </source>
</evidence>
<dbReference type="PROSITE" id="PS50110">
    <property type="entry name" value="RESPONSE_REGULATORY"/>
    <property type="match status" value="1"/>
</dbReference>
<dbReference type="InterPro" id="IPR001789">
    <property type="entry name" value="Sig_transdc_resp-reg_receiver"/>
</dbReference>
<dbReference type="OrthoDB" id="654364at2"/>
<dbReference type="GO" id="GO:0000160">
    <property type="term" value="P:phosphorelay signal transduction system"/>
    <property type="evidence" value="ECO:0007669"/>
    <property type="project" value="InterPro"/>
</dbReference>
<dbReference type="KEGG" id="psty:BFS30_22285"/>
<keyword evidence="5" id="KW-1185">Reference proteome</keyword>
<dbReference type="GO" id="GO:0003677">
    <property type="term" value="F:DNA binding"/>
    <property type="evidence" value="ECO:0007669"/>
    <property type="project" value="UniProtKB-KW"/>
</dbReference>
<dbReference type="InterPro" id="IPR039420">
    <property type="entry name" value="WalR-like"/>
</dbReference>
<evidence type="ECO:0000313" key="4">
    <source>
        <dbReference type="EMBL" id="AOM79644.1"/>
    </source>
</evidence>
<dbReference type="CDD" id="cd17535">
    <property type="entry name" value="REC_NarL-like"/>
    <property type="match status" value="1"/>
</dbReference>
<dbReference type="Pfam" id="PF00072">
    <property type="entry name" value="Response_reg"/>
    <property type="match status" value="1"/>
</dbReference>
<dbReference type="RefSeq" id="WP_069381306.1">
    <property type="nucleotide sequence ID" value="NZ_CP017141.1"/>
</dbReference>
<feature type="domain" description="Response regulatory" evidence="3">
    <location>
        <begin position="3"/>
        <end position="120"/>
    </location>
</feature>
<dbReference type="InterPro" id="IPR011006">
    <property type="entry name" value="CheY-like_superfamily"/>
</dbReference>
<evidence type="ECO:0000313" key="5">
    <source>
        <dbReference type="Proteomes" id="UP000094313"/>
    </source>
</evidence>
<organism evidence="4 5">
    <name type="scientific">Pedobacter steynii</name>
    <dbReference type="NCBI Taxonomy" id="430522"/>
    <lineage>
        <taxon>Bacteria</taxon>
        <taxon>Pseudomonadati</taxon>
        <taxon>Bacteroidota</taxon>
        <taxon>Sphingobacteriia</taxon>
        <taxon>Sphingobacteriales</taxon>
        <taxon>Sphingobacteriaceae</taxon>
        <taxon>Pedobacter</taxon>
    </lineage>
</organism>
<dbReference type="AlphaFoldDB" id="A0A1D7QLU5"/>
<keyword evidence="2" id="KW-0597">Phosphoprotein</keyword>
<evidence type="ECO:0000259" key="3">
    <source>
        <dbReference type="PROSITE" id="PS50110"/>
    </source>
</evidence>
<sequence>MVKILLVEDNEVIRATISDLIGMEDNFSVEGQAANGKIALALIQDGLTVDIVITDLNMPEMDGIELTQNIIAMNKDIKVIILTMHDKQTYLDRAFAAGAKGYLLKNGDMDELYSAIEKVYNGESIIGLSE</sequence>
<protein>
    <recommendedName>
        <fullName evidence="3">Response regulatory domain-containing protein</fullName>
    </recommendedName>
</protein>
<dbReference type="InterPro" id="IPR058245">
    <property type="entry name" value="NreC/VraR/RcsB-like_REC"/>
</dbReference>
<dbReference type="SMART" id="SM00448">
    <property type="entry name" value="REC"/>
    <property type="match status" value="1"/>
</dbReference>
<dbReference type="Proteomes" id="UP000094313">
    <property type="component" value="Chromosome"/>
</dbReference>
<dbReference type="PANTHER" id="PTHR43214">
    <property type="entry name" value="TWO-COMPONENT RESPONSE REGULATOR"/>
    <property type="match status" value="1"/>
</dbReference>
<keyword evidence="1" id="KW-0238">DNA-binding</keyword>
<reference evidence="4 5" key="1">
    <citation type="submission" date="2016-08" db="EMBL/GenBank/DDBJ databases">
        <authorList>
            <person name="Seilhamer J.J."/>
        </authorList>
    </citation>
    <scope>NUCLEOTIDE SEQUENCE [LARGE SCALE GENOMIC DNA]</scope>
    <source>
        <strain evidence="4 5">DX4</strain>
    </source>
</reference>
<feature type="modified residue" description="4-aspartylphosphate" evidence="2">
    <location>
        <position position="55"/>
    </location>
</feature>